<protein>
    <submittedName>
        <fullName evidence="1">Uncharacterized protein</fullName>
    </submittedName>
</protein>
<reference evidence="1" key="1">
    <citation type="submission" date="2020-09" db="EMBL/GenBank/DDBJ databases">
        <authorList>
            <person name="Kim M.K."/>
        </authorList>
    </citation>
    <scope>NUCLEOTIDE SEQUENCE</scope>
    <source>
        <strain evidence="1">BT704</strain>
    </source>
</reference>
<organism evidence="1 2">
    <name type="scientific">Spirosoma validum</name>
    <dbReference type="NCBI Taxonomy" id="2771355"/>
    <lineage>
        <taxon>Bacteria</taxon>
        <taxon>Pseudomonadati</taxon>
        <taxon>Bacteroidota</taxon>
        <taxon>Cytophagia</taxon>
        <taxon>Cytophagales</taxon>
        <taxon>Cytophagaceae</taxon>
        <taxon>Spirosoma</taxon>
    </lineage>
</organism>
<proteinExistence type="predicted"/>
<evidence type="ECO:0000313" key="2">
    <source>
        <dbReference type="Proteomes" id="UP000653797"/>
    </source>
</evidence>
<keyword evidence="2" id="KW-1185">Reference proteome</keyword>
<name>A0A927AZF2_9BACT</name>
<accession>A0A927AZF2</accession>
<gene>
    <name evidence="1" type="ORF">IC230_06895</name>
</gene>
<sequence length="325" mass="37040">MTESKVISIDRLVAVLQKHGHDRSHKQSYGIYSYHILSAEHSEERKVLENNRCSSREIIEDRIESMTDTVALDFLSIAYQNIRSVFKANPYWLETRDEPSSEFYRELIADCSERYGIRIEEDLLIGIDQTDFLSLPAVNTKELITRASAYYWVDLLEWIKGKKENIIQKEYSNQGQSINVPSSTRHDVSIHSVAPVPSVDFLYKARLNIDALGPAQGETFIDLFFNASDIDTCVEALRLIRPERPVINATGRWVGGESDGSKGILVGWIDRLEYCNKIRKMQDRKKLISLLEEYFPGLKMGASARIFANTAKDSIRLGFAALLPK</sequence>
<dbReference type="EMBL" id="JACXAA010000002">
    <property type="protein sequence ID" value="MBD2752608.1"/>
    <property type="molecule type" value="Genomic_DNA"/>
</dbReference>
<evidence type="ECO:0000313" key="1">
    <source>
        <dbReference type="EMBL" id="MBD2752608.1"/>
    </source>
</evidence>
<dbReference type="RefSeq" id="WP_191038239.1">
    <property type="nucleotide sequence ID" value="NZ_JACXAA010000002.1"/>
</dbReference>
<comment type="caution">
    <text evidence="1">The sequence shown here is derived from an EMBL/GenBank/DDBJ whole genome shotgun (WGS) entry which is preliminary data.</text>
</comment>
<dbReference type="AlphaFoldDB" id="A0A927AZF2"/>
<dbReference type="Proteomes" id="UP000653797">
    <property type="component" value="Unassembled WGS sequence"/>
</dbReference>